<sequence length="579" mass="61946">MISSPSNVIIRPSRPVPYVRTTSVPSHHVHPVRRYATGAKVVGLLGIVLAILLTGCSAGGSGEGPGQPQATSTQRSSPTAGSTASGSSSEDVPSATATRRPVEPVPSDVQPKGIDDPPQGKGMSRYTSQKIVWEDCPVKDVPNKQCATVLAPLDWDKPNGPALTLALARRPGTGSPKGDLFINPGGPGGSGTDYVDYFAAHGLDKHYNIIGWDPRGVGKSTPVRCLSSEQMEDYTAFDYSPDDDQEVTALTKINTEFGRACLKRSGELLKHISTADTVRDLDLLRQLFGQRQLDYFGSSYGTSIGALYATMFPQSTGRMVLDGATSIGGAPEVSQTYGFDRTLGNFATWCAANKCSLGTSRQAVLSKIDQLLKGLDSRTLPGGRRDLTQALATTGLLYALYSPASQWPDLLAGLEQAVSGDGSVLMHWADQYNQRDSDGDFGQFNDSFPAIKCLDSSDDGVIGALKTWHKIEKKAPTLGPYIGPDLGCPTWPVKATDDLDVKIKYQDRPDILVLGTTGDPATPYEYAEHMHKALKSSRLITLKGNGHLAYDQSKCVQGKVLSYLIDGTVPERDSTCTDG</sequence>
<feature type="region of interest" description="Disordered" evidence="4">
    <location>
        <begin position="60"/>
        <end position="125"/>
    </location>
</feature>
<dbReference type="STRING" id="630515.SAMN04489812_2135"/>
<evidence type="ECO:0000256" key="1">
    <source>
        <dbReference type="ARBA" id="ARBA00010088"/>
    </source>
</evidence>
<reference evidence="6 7" key="1">
    <citation type="submission" date="2016-10" db="EMBL/GenBank/DDBJ databases">
        <authorList>
            <person name="de Groot N.N."/>
        </authorList>
    </citation>
    <scope>NUCLEOTIDE SEQUENCE [LARGE SCALE GENOMIC DNA]</scope>
    <source>
        <strain evidence="6 7">DSM 21800</strain>
    </source>
</reference>
<dbReference type="SUPFAM" id="SSF53474">
    <property type="entry name" value="alpha/beta-Hydrolases"/>
    <property type="match status" value="1"/>
</dbReference>
<dbReference type="EMBL" id="LT629772">
    <property type="protein sequence ID" value="SDS51333.1"/>
    <property type="molecule type" value="Genomic_DNA"/>
</dbReference>
<dbReference type="Pfam" id="PF08386">
    <property type="entry name" value="Abhydrolase_4"/>
    <property type="match status" value="1"/>
</dbReference>
<dbReference type="Gene3D" id="3.40.50.1820">
    <property type="entry name" value="alpha/beta hydrolase"/>
    <property type="match status" value="1"/>
</dbReference>
<accession>A0A1H1SU13</accession>
<keyword evidence="7" id="KW-1185">Reference proteome</keyword>
<dbReference type="PANTHER" id="PTHR43248">
    <property type="entry name" value="2-SUCCINYL-6-HYDROXY-2,4-CYCLOHEXADIENE-1-CARBOXYLATE SYNTHASE"/>
    <property type="match status" value="1"/>
</dbReference>
<protein>
    <submittedName>
        <fullName evidence="6">Alpha/beta hydrolase fold</fullName>
    </submittedName>
</protein>
<feature type="compositionally biased region" description="Low complexity" evidence="4">
    <location>
        <begin position="66"/>
        <end position="89"/>
    </location>
</feature>
<dbReference type="PANTHER" id="PTHR43248:SF29">
    <property type="entry name" value="TRIPEPTIDYL AMINOPEPTIDASE"/>
    <property type="match status" value="1"/>
</dbReference>
<dbReference type="Proteomes" id="UP000199103">
    <property type="component" value="Chromosome I"/>
</dbReference>
<feature type="domain" description="Peptidase S33 tripeptidyl aminopeptidase-like C-terminal" evidence="5">
    <location>
        <begin position="485"/>
        <end position="576"/>
    </location>
</feature>
<evidence type="ECO:0000256" key="2">
    <source>
        <dbReference type="ARBA" id="ARBA00022729"/>
    </source>
</evidence>
<evidence type="ECO:0000259" key="5">
    <source>
        <dbReference type="Pfam" id="PF08386"/>
    </source>
</evidence>
<proteinExistence type="inferred from homology"/>
<comment type="similarity">
    <text evidence="1">Belongs to the peptidase S33 family.</text>
</comment>
<organism evidence="6 7">
    <name type="scientific">Microlunatus soli</name>
    <dbReference type="NCBI Taxonomy" id="630515"/>
    <lineage>
        <taxon>Bacteria</taxon>
        <taxon>Bacillati</taxon>
        <taxon>Actinomycetota</taxon>
        <taxon>Actinomycetes</taxon>
        <taxon>Propionibacteriales</taxon>
        <taxon>Propionibacteriaceae</taxon>
        <taxon>Microlunatus</taxon>
    </lineage>
</organism>
<evidence type="ECO:0000256" key="3">
    <source>
        <dbReference type="ARBA" id="ARBA00022801"/>
    </source>
</evidence>
<gene>
    <name evidence="6" type="ORF">SAMN04489812_2135</name>
</gene>
<dbReference type="InterPro" id="IPR013595">
    <property type="entry name" value="Pept_S33_TAP-like_C"/>
</dbReference>
<dbReference type="AlphaFoldDB" id="A0A1H1SU13"/>
<evidence type="ECO:0000256" key="4">
    <source>
        <dbReference type="SAM" id="MobiDB-lite"/>
    </source>
</evidence>
<evidence type="ECO:0000313" key="7">
    <source>
        <dbReference type="Proteomes" id="UP000199103"/>
    </source>
</evidence>
<dbReference type="GO" id="GO:0016787">
    <property type="term" value="F:hydrolase activity"/>
    <property type="evidence" value="ECO:0007669"/>
    <property type="project" value="UniProtKB-KW"/>
</dbReference>
<keyword evidence="3 6" id="KW-0378">Hydrolase</keyword>
<dbReference type="InterPro" id="IPR029058">
    <property type="entry name" value="AB_hydrolase_fold"/>
</dbReference>
<dbReference type="InterPro" id="IPR051601">
    <property type="entry name" value="Serine_prot/Carboxylest_S33"/>
</dbReference>
<name>A0A1H1SU13_9ACTN</name>
<evidence type="ECO:0000313" key="6">
    <source>
        <dbReference type="EMBL" id="SDS51333.1"/>
    </source>
</evidence>
<keyword evidence="2" id="KW-0732">Signal</keyword>